<reference evidence="2 3" key="1">
    <citation type="journal article" date="2022" name="Allergy">
        <title>Genome assembly and annotation of Periplaneta americana reveal a comprehensive cockroach allergen profile.</title>
        <authorList>
            <person name="Wang L."/>
            <person name="Xiong Q."/>
            <person name="Saelim N."/>
            <person name="Wang L."/>
            <person name="Nong W."/>
            <person name="Wan A.T."/>
            <person name="Shi M."/>
            <person name="Liu X."/>
            <person name="Cao Q."/>
            <person name="Hui J.H.L."/>
            <person name="Sookrung N."/>
            <person name="Leung T.F."/>
            <person name="Tungtrongchitr A."/>
            <person name="Tsui S.K.W."/>
        </authorList>
    </citation>
    <scope>NUCLEOTIDE SEQUENCE [LARGE SCALE GENOMIC DNA]</scope>
    <source>
        <strain evidence="2">PWHHKU_190912</strain>
    </source>
</reference>
<evidence type="ECO:0000313" key="3">
    <source>
        <dbReference type="Proteomes" id="UP001148838"/>
    </source>
</evidence>
<dbReference type="InterPro" id="IPR000477">
    <property type="entry name" value="RT_dom"/>
</dbReference>
<keyword evidence="3" id="KW-1185">Reference proteome</keyword>
<evidence type="ECO:0000313" key="2">
    <source>
        <dbReference type="EMBL" id="KAJ4446846.1"/>
    </source>
</evidence>
<dbReference type="PANTHER" id="PTHR47027:SF20">
    <property type="entry name" value="REVERSE TRANSCRIPTASE-LIKE PROTEIN WITH RNA-DIRECTED DNA POLYMERASE DOMAIN"/>
    <property type="match status" value="1"/>
</dbReference>
<dbReference type="EMBL" id="JAJSOF020000009">
    <property type="protein sequence ID" value="KAJ4446846.1"/>
    <property type="molecule type" value="Genomic_DNA"/>
</dbReference>
<protein>
    <recommendedName>
        <fullName evidence="1">Reverse transcriptase domain-containing protein</fullName>
    </recommendedName>
</protein>
<proteinExistence type="predicted"/>
<dbReference type="Pfam" id="PF00078">
    <property type="entry name" value="RVT_1"/>
    <property type="match status" value="1"/>
</dbReference>
<gene>
    <name evidence="2" type="ORF">ANN_13545</name>
</gene>
<evidence type="ECO:0000259" key="1">
    <source>
        <dbReference type="Pfam" id="PF00078"/>
    </source>
</evidence>
<feature type="domain" description="Reverse transcriptase" evidence="1">
    <location>
        <begin position="464"/>
        <end position="542"/>
    </location>
</feature>
<name>A0ABQ8TJQ3_PERAM</name>
<sequence length="711" mass="82964">MMLKLIRKRKRNWLGHWLRRNCLLKDALEEMVNGRRVRNRRYQMIYGLYEETKRKAENKKEGRKLDLQSNLQRSASRPTIYVGDHRCKETVYIIPAQTALNERAHSFGAGDPCLPLVETEKKIRQNDIDLLWVEERETITQLSSGVQCVGLFSWSIIRTTPFQGVGLEEVEKIVFIVCGPPGPPTLPPVIFICGYIKDRVFVPHLPATLQDLLYRIVEAVNSITRDQLILVWQEMDHRFDVCRAAHEKSELLRNNRHHRVRTSIAEVLRHLGWEVYEEVHCISAADSNRRADITAIDRVKDNAMVLAHSSLSYALEICQDCCQTEENSFREDHFKTCTKREKRNFIELKGKKQPQFKNGQGMVAPHGQEEDKKLIGSLTEKKLPLKDIGKREKSSGQKKILGDRRNLDIWIICGDKEEGRIKTPEKRDVKVQNYIDLAEVALVAVDYAIRKVQDNREGLELNGLHQLLVYADDVNMLGENPQTMRENTGILVEASKEIGLEVNPEKTKYMIMSRDENIVRNGNIKIGNLSFEEVEKFKYLGATKLLSSSLLSKNLKVRFYKRVILPVVLYGFKTWTLTLREEHRLRVFENKVLRKIFGAKRDEVRGEWRKLHNAELHALYPSPDIIRNIKSRRLRWAGDVARMDESRNAYRVLVGRPEGKRPLGRPRRRWEDNIKMDLREMGYDDREWINLAQDRDQWRAYVRAVMNFRIP</sequence>
<comment type="caution">
    <text evidence="2">The sequence shown here is derived from an EMBL/GenBank/DDBJ whole genome shotgun (WGS) entry which is preliminary data.</text>
</comment>
<dbReference type="PANTHER" id="PTHR47027">
    <property type="entry name" value="REVERSE TRANSCRIPTASE DOMAIN-CONTAINING PROTEIN"/>
    <property type="match status" value="1"/>
</dbReference>
<dbReference type="Proteomes" id="UP001148838">
    <property type="component" value="Unassembled WGS sequence"/>
</dbReference>
<organism evidence="2 3">
    <name type="scientific">Periplaneta americana</name>
    <name type="common">American cockroach</name>
    <name type="synonym">Blatta americana</name>
    <dbReference type="NCBI Taxonomy" id="6978"/>
    <lineage>
        <taxon>Eukaryota</taxon>
        <taxon>Metazoa</taxon>
        <taxon>Ecdysozoa</taxon>
        <taxon>Arthropoda</taxon>
        <taxon>Hexapoda</taxon>
        <taxon>Insecta</taxon>
        <taxon>Pterygota</taxon>
        <taxon>Neoptera</taxon>
        <taxon>Polyneoptera</taxon>
        <taxon>Dictyoptera</taxon>
        <taxon>Blattodea</taxon>
        <taxon>Blattoidea</taxon>
        <taxon>Blattidae</taxon>
        <taxon>Blattinae</taxon>
        <taxon>Periplaneta</taxon>
    </lineage>
</organism>
<accession>A0ABQ8TJQ3</accession>